<feature type="transmembrane region" description="Helical" evidence="1">
    <location>
        <begin position="108"/>
        <end position="130"/>
    </location>
</feature>
<dbReference type="Pfam" id="PF10081">
    <property type="entry name" value="Abhydrolase_9"/>
    <property type="match status" value="1"/>
</dbReference>
<feature type="transmembrane region" description="Helical" evidence="1">
    <location>
        <begin position="150"/>
        <end position="168"/>
    </location>
</feature>
<dbReference type="AlphaFoldDB" id="A0A6J7L2P9"/>
<feature type="domain" description="Alpha/beta-hydrolase catalytic" evidence="2">
    <location>
        <begin position="237"/>
        <end position="505"/>
    </location>
</feature>
<dbReference type="EMBL" id="CAFBNF010000297">
    <property type="protein sequence ID" value="CAB4961253.1"/>
    <property type="molecule type" value="Genomic_DNA"/>
</dbReference>
<reference evidence="4" key="1">
    <citation type="submission" date="2020-05" db="EMBL/GenBank/DDBJ databases">
        <authorList>
            <person name="Chiriac C."/>
            <person name="Salcher M."/>
            <person name="Ghai R."/>
            <person name="Kavagutti S V."/>
        </authorList>
    </citation>
    <scope>NUCLEOTIDE SEQUENCE</scope>
</reference>
<sequence>MLAAACLGVVRAIPDRHDVPLAIATARTAAYLIGGGAANAAAVIGTDKVVRRTLGDRNPIEVILIASAVGSIVSAVNVWQRDRRAARLGETDRHHVEHPDGLIGTMRALGMGFGGGAAILALAGAEFAIAEGATRSASALLGRGRTVTPLIGHAVAFGTLGAAGLYALRTVTRRVERADDIVEPAYPEPPQSPHVTAGPASVVSFDHIGKEGRRFVLMTLTPAEIEAVMGEPAMAPVRAIAGYESTSSIDERAALALEELERLGAYERSMIVVASPTGVGYVNYSFAEAVEYLTRGSCAIVVPQYALVPSALALGKTSAGSHLHKLVLAGVRDRIATMPQHARPRLVQFGESLGAEVALDVASRTTVDFDLLGLDHGLYLGTPFRTKLWQRWSAHPGVADPLGILGLVSRADEIGLTTSPVARHVQIVHHDDPINKFSYDAVVRTPWWMGPPDTRPLGVPRETRFRPITTFIINLVDLKNGMNSKPGDFVRQGHDYRIELREAVQRAYGLAATLEQEEAIESALRSREREWAARRMVARRFDKARTAVLAQLASWGVDTESLDTDWLSVVASGNLDALSRPRGSSSPA</sequence>
<dbReference type="Pfam" id="PF15420">
    <property type="entry name" value="Abhydrolase_9_N"/>
    <property type="match status" value="1"/>
</dbReference>
<evidence type="ECO:0000259" key="3">
    <source>
        <dbReference type="Pfam" id="PF15420"/>
    </source>
</evidence>
<keyword evidence="1" id="KW-1133">Transmembrane helix</keyword>
<evidence type="ECO:0000313" key="4">
    <source>
        <dbReference type="EMBL" id="CAB4961253.1"/>
    </source>
</evidence>
<protein>
    <submittedName>
        <fullName evidence="4">Unannotated protein</fullName>
    </submittedName>
</protein>
<keyword evidence="1" id="KW-0472">Membrane</keyword>
<dbReference type="InterPro" id="IPR027788">
    <property type="entry name" value="Alpha/beta-hydrolase_N_dom"/>
</dbReference>
<dbReference type="InterPro" id="IPR027787">
    <property type="entry name" value="Alpha/beta-hydrolase_catalytic"/>
</dbReference>
<organism evidence="4">
    <name type="scientific">freshwater metagenome</name>
    <dbReference type="NCBI Taxonomy" id="449393"/>
    <lineage>
        <taxon>unclassified sequences</taxon>
        <taxon>metagenomes</taxon>
        <taxon>ecological metagenomes</taxon>
    </lineage>
</organism>
<name>A0A6J7L2P9_9ZZZZ</name>
<gene>
    <name evidence="4" type="ORF">UFOPK3773_02005</name>
</gene>
<proteinExistence type="predicted"/>
<feature type="transmembrane region" description="Helical" evidence="1">
    <location>
        <begin position="60"/>
        <end position="79"/>
    </location>
</feature>
<keyword evidence="1" id="KW-0812">Transmembrane</keyword>
<evidence type="ECO:0000256" key="1">
    <source>
        <dbReference type="SAM" id="Phobius"/>
    </source>
</evidence>
<evidence type="ECO:0000259" key="2">
    <source>
        <dbReference type="Pfam" id="PF10081"/>
    </source>
</evidence>
<accession>A0A6J7L2P9</accession>
<feature type="domain" description="Alpha/beta-hydrolase N-terminal" evidence="3">
    <location>
        <begin position="24"/>
        <end position="216"/>
    </location>
</feature>